<comment type="caution">
    <text evidence="1">The sequence shown here is derived from an EMBL/GenBank/DDBJ whole genome shotgun (WGS) entry which is preliminary data.</text>
</comment>
<dbReference type="NCBIfam" id="NF042415">
    <property type="entry name" value="STY0301_fam"/>
    <property type="match status" value="1"/>
</dbReference>
<dbReference type="Proteomes" id="UP000231484">
    <property type="component" value="Unassembled WGS sequence"/>
</dbReference>
<dbReference type="EMBL" id="MEIQ01000033">
    <property type="protein sequence ID" value="PIT50731.1"/>
    <property type="molecule type" value="Genomic_DNA"/>
</dbReference>
<sequence length="160" mass="18705">MMKYINQTARSINVYDQWSDKLLKGCEIEFRGWVMFQMMGLNFMSLKNRKIAIIFTSLLLSIVSINCHAQTSVVSCPSTFSDRHTVYRLYNAKLFDGSISKRVNLVPEFKKEKAIWDIDPRMDPYFVCEYAETRHYIVFHAKGATYCERKETPVQAKCMS</sequence>
<gene>
    <name evidence="1" type="ORF">BHC48_05375</name>
</gene>
<name>A0A2N9XQX6_9NEIS</name>
<dbReference type="AlphaFoldDB" id="A0A2N9XQX6"/>
<reference evidence="1 2" key="1">
    <citation type="journal article" date="2017" name="MBio">
        <title>Type VI secretion-mediated competition in the bee gut microbiome.</title>
        <authorList>
            <person name="Steele M.I."/>
            <person name="Kwong W.K."/>
            <person name="Powell J.E."/>
            <person name="Whiteley M."/>
            <person name="Moran N.A."/>
        </authorList>
    </citation>
    <scope>NUCLEOTIDE SEQUENCE [LARGE SCALE GENOMIC DNA]</scope>
    <source>
        <strain evidence="1 2">Occ4-2</strain>
    </source>
</reference>
<evidence type="ECO:0000313" key="2">
    <source>
        <dbReference type="Proteomes" id="UP000231484"/>
    </source>
</evidence>
<evidence type="ECO:0000313" key="1">
    <source>
        <dbReference type="EMBL" id="PIT50731.1"/>
    </source>
</evidence>
<dbReference type="InterPro" id="IPR049973">
    <property type="entry name" value="STY0301-like"/>
</dbReference>
<accession>A0A2N9XQX6</accession>
<proteinExistence type="predicted"/>
<organism evidence="1 2">
    <name type="scientific">Snodgrassella alvi</name>
    <dbReference type="NCBI Taxonomy" id="1196083"/>
    <lineage>
        <taxon>Bacteria</taxon>
        <taxon>Pseudomonadati</taxon>
        <taxon>Pseudomonadota</taxon>
        <taxon>Betaproteobacteria</taxon>
        <taxon>Neisseriales</taxon>
        <taxon>Neisseriaceae</taxon>
        <taxon>Snodgrassella</taxon>
    </lineage>
</organism>
<protein>
    <submittedName>
        <fullName evidence="1">Uncharacterized protein</fullName>
    </submittedName>
</protein>